<evidence type="ECO:0000256" key="2">
    <source>
        <dbReference type="SAM" id="SignalP"/>
    </source>
</evidence>
<feature type="domain" description="DUF2207" evidence="3">
    <location>
        <begin position="72"/>
        <end position="255"/>
    </location>
</feature>
<comment type="caution">
    <text evidence="5">The sequence shown here is derived from an EMBL/GenBank/DDBJ whole genome shotgun (WGS) entry which is preliminary data.</text>
</comment>
<protein>
    <submittedName>
        <fullName evidence="5">DUF2207 domain-containing protein</fullName>
    </submittedName>
</protein>
<dbReference type="Pfam" id="PF09972">
    <property type="entry name" value="DUF2207"/>
    <property type="match status" value="1"/>
</dbReference>
<organism evidence="5 6">
    <name type="scientific">Microbacterium algeriense</name>
    <dbReference type="NCBI Taxonomy" id="2615184"/>
    <lineage>
        <taxon>Bacteria</taxon>
        <taxon>Bacillati</taxon>
        <taxon>Actinomycetota</taxon>
        <taxon>Actinomycetes</taxon>
        <taxon>Micrococcales</taxon>
        <taxon>Microbacteriaceae</taxon>
        <taxon>Microbacterium</taxon>
    </lineage>
</organism>
<evidence type="ECO:0000313" key="5">
    <source>
        <dbReference type="EMBL" id="KAB1862448.1"/>
    </source>
</evidence>
<evidence type="ECO:0000259" key="3">
    <source>
        <dbReference type="Pfam" id="PF09972"/>
    </source>
</evidence>
<sequence length="623" mass="65039">MGHPRILRAFAVLMFAFGAVVMPTAATAAPAEHTSAVASQAQTAVTADDEDDFSYSSWTSAYEVRLDDEGRARMHVTETLVARFPETDQNRGIVRGLATEYQGASTETTVLSVTDETGAAVPYETEEDDGLLFVLTGDDDYVHGLTTYVIEYEMRDVILATEPAAGSSNPSVDEFYWNLLPLDSTQPIDRFRAEIVFDAEMSTKLTGDTRCYTGPAGSTEECELAGPGTEDGQATFDVEAAELPAGDGVTVAVGFEAGTVAQPLARTPDPVGDVAPVAAAVGAVGVSVGSWVAVSAFTRRRRTATGVVVAQYDVPDSLPPLVAAALVPGAKDVIPAEIVHLAVRGALRIEEGPASEEPRLRRIAGAPAPDALDAQALDALFLGADPEGVVDLPAADEAFAARMAALRQGGLLEAESRGLTEKARSRGAVIVQWCAIAIALVGLTLGIVAASTGRLSAIPGLVAAAFAVLLVLLSSLYAFSRHTVPTAEGARVSEYLQGVKEFIRVADADRLRMLQSYTGAERRPDGTADVIHVYERLLPYAILFGLEDEWGDVLEQAYAREQRGAAWIGDPGSFLLRAQLASFVASSHSAATYSAPSSSSSTGGSFGGGFSGGGGGGGFSGGR</sequence>
<feature type="transmembrane region" description="Helical" evidence="1">
    <location>
        <begin position="457"/>
        <end position="479"/>
    </location>
</feature>
<keyword evidence="1" id="KW-0472">Membrane</keyword>
<reference evidence="6" key="1">
    <citation type="submission" date="2019-09" db="EMBL/GenBank/DDBJ databases">
        <title>Whole genome sequencing of Microbacterium maritypicum.</title>
        <authorList>
            <person name="Lenchi N."/>
        </authorList>
    </citation>
    <scope>NUCLEOTIDE SEQUENCE [LARGE SCALE GENOMIC DNA]</scope>
    <source>
        <strain evidence="6">G1</strain>
    </source>
</reference>
<name>A0ABQ6V2U6_9MICO</name>
<feature type="chain" id="PRO_5047519689" evidence="2">
    <location>
        <begin position="29"/>
        <end position="623"/>
    </location>
</feature>
<keyword evidence="2" id="KW-0732">Signal</keyword>
<keyword evidence="6" id="KW-1185">Reference proteome</keyword>
<feature type="signal peptide" evidence="2">
    <location>
        <begin position="1"/>
        <end position="28"/>
    </location>
</feature>
<dbReference type="EMBL" id="WAAO01000003">
    <property type="protein sequence ID" value="KAB1862448.1"/>
    <property type="molecule type" value="Genomic_DNA"/>
</dbReference>
<dbReference type="GeneID" id="77477895"/>
<evidence type="ECO:0000256" key="1">
    <source>
        <dbReference type="SAM" id="Phobius"/>
    </source>
</evidence>
<dbReference type="Pfam" id="PF20990">
    <property type="entry name" value="DUF2207_C"/>
    <property type="match status" value="1"/>
</dbReference>
<feature type="transmembrane region" description="Helical" evidence="1">
    <location>
        <begin position="274"/>
        <end position="294"/>
    </location>
</feature>
<feature type="domain" description="Predicted membrane protein YciQ-like C-terminal" evidence="4">
    <location>
        <begin position="311"/>
        <end position="552"/>
    </location>
</feature>
<gene>
    <name evidence="5" type="ORF">F6A08_15610</name>
</gene>
<feature type="transmembrane region" description="Helical" evidence="1">
    <location>
        <begin position="427"/>
        <end position="451"/>
    </location>
</feature>
<dbReference type="InterPro" id="IPR018702">
    <property type="entry name" value="DUF2207"/>
</dbReference>
<dbReference type="Proteomes" id="UP000478836">
    <property type="component" value="Unassembled WGS sequence"/>
</dbReference>
<evidence type="ECO:0000313" key="6">
    <source>
        <dbReference type="Proteomes" id="UP000478836"/>
    </source>
</evidence>
<evidence type="ECO:0000259" key="4">
    <source>
        <dbReference type="Pfam" id="PF20990"/>
    </source>
</evidence>
<proteinExistence type="predicted"/>
<accession>A0ABQ6V2U6</accession>
<dbReference type="InterPro" id="IPR048389">
    <property type="entry name" value="YciQ-like_C"/>
</dbReference>
<dbReference type="RefSeq" id="WP_151459957.1">
    <property type="nucleotide sequence ID" value="NZ_WAAO01000003.1"/>
</dbReference>
<keyword evidence="1" id="KW-1133">Transmembrane helix</keyword>
<keyword evidence="1" id="KW-0812">Transmembrane</keyword>